<protein>
    <submittedName>
        <fullName evidence="1">Putative serine esterase family protein</fullName>
    </submittedName>
</protein>
<evidence type="ECO:0000313" key="1">
    <source>
        <dbReference type="EMBL" id="KHJ36426.1"/>
    </source>
</evidence>
<reference evidence="1 2" key="1">
    <citation type="journal article" date="2014" name="BMC Genomics">
        <title>Adaptive genomic structural variation in the grape powdery mildew pathogen, Erysiphe necator.</title>
        <authorList>
            <person name="Jones L."/>
            <person name="Riaz S."/>
            <person name="Morales-Cruz A."/>
            <person name="Amrine K.C."/>
            <person name="McGuire B."/>
            <person name="Gubler W.D."/>
            <person name="Walker M.A."/>
            <person name="Cantu D."/>
        </authorList>
    </citation>
    <scope>NUCLEOTIDE SEQUENCE [LARGE SCALE GENOMIC DNA]</scope>
    <source>
        <strain evidence="2">c</strain>
    </source>
</reference>
<organism evidence="1 2">
    <name type="scientific">Uncinula necator</name>
    <name type="common">Grape powdery mildew</name>
    <dbReference type="NCBI Taxonomy" id="52586"/>
    <lineage>
        <taxon>Eukaryota</taxon>
        <taxon>Fungi</taxon>
        <taxon>Dikarya</taxon>
        <taxon>Ascomycota</taxon>
        <taxon>Pezizomycotina</taxon>
        <taxon>Leotiomycetes</taxon>
        <taxon>Erysiphales</taxon>
        <taxon>Erysiphaceae</taxon>
        <taxon>Erysiphe</taxon>
    </lineage>
</organism>
<sequence length="85" mass="9541">MQPLFAPPQTSVFESAGDLLVLPLPTVEYLLNLSSRSQNIFHDRIPDPVQEKKDYMKLSPETLSSTSDKISGSFFEIAQVNIFPQ</sequence>
<proteinExistence type="predicted"/>
<keyword evidence="2" id="KW-1185">Reference proteome</keyword>
<accession>A0A0B1PI09</accession>
<name>A0A0B1PI09_UNCNE</name>
<gene>
    <name evidence="1" type="ORF">EV44_g3878</name>
</gene>
<dbReference type="HOGENOM" id="CLU_2514318_0_0_1"/>
<dbReference type="Proteomes" id="UP000030854">
    <property type="component" value="Unassembled WGS sequence"/>
</dbReference>
<evidence type="ECO:0000313" key="2">
    <source>
        <dbReference type="Proteomes" id="UP000030854"/>
    </source>
</evidence>
<dbReference type="EMBL" id="JNVN01000027">
    <property type="protein sequence ID" value="KHJ36426.1"/>
    <property type="molecule type" value="Genomic_DNA"/>
</dbReference>
<dbReference type="AlphaFoldDB" id="A0A0B1PI09"/>
<comment type="caution">
    <text evidence="1">The sequence shown here is derived from an EMBL/GenBank/DDBJ whole genome shotgun (WGS) entry which is preliminary data.</text>
</comment>